<dbReference type="Gene3D" id="3.40.190.10">
    <property type="entry name" value="Periplasmic binding protein-like II"/>
    <property type="match status" value="1"/>
</dbReference>
<name>A0A239PTP2_9RHOB</name>
<evidence type="ECO:0000256" key="2">
    <source>
        <dbReference type="SAM" id="SignalP"/>
    </source>
</evidence>
<dbReference type="OrthoDB" id="9780943at2"/>
<dbReference type="CDD" id="cd07012">
    <property type="entry name" value="PBP2_Bug_TTT"/>
    <property type="match status" value="1"/>
</dbReference>
<evidence type="ECO:0000256" key="1">
    <source>
        <dbReference type="ARBA" id="ARBA00006987"/>
    </source>
</evidence>
<dbReference type="EMBL" id="FZQB01000005">
    <property type="protein sequence ID" value="SNT73655.1"/>
    <property type="molecule type" value="Genomic_DNA"/>
</dbReference>
<dbReference type="InterPro" id="IPR019546">
    <property type="entry name" value="TAT_signal_bac_arc"/>
</dbReference>
<dbReference type="PANTHER" id="PTHR42928:SF5">
    <property type="entry name" value="BLR1237 PROTEIN"/>
    <property type="match status" value="1"/>
</dbReference>
<dbReference type="PROSITE" id="PS51318">
    <property type="entry name" value="TAT"/>
    <property type="match status" value="1"/>
</dbReference>
<gene>
    <name evidence="3" type="ORF">SAMN05444959_105136</name>
</gene>
<dbReference type="AlphaFoldDB" id="A0A239PTP2"/>
<dbReference type="InterPro" id="IPR006311">
    <property type="entry name" value="TAT_signal"/>
</dbReference>
<dbReference type="Gene3D" id="3.40.190.150">
    <property type="entry name" value="Bordetella uptake gene, domain 1"/>
    <property type="match status" value="1"/>
</dbReference>
<sequence length="318" mass="33082">MERRNFLKAAAALAGIAAAPGVAQAQWRPRRPVTLIVPFPTGGGTDAYGRAVATGLRERLGVPVNVVNKPGGGGVNGAAELARARPDGLTLMVTTGGALVMGALFKSIPVDPFDDIATLGQAGSLQAAVAVPFDSPYQTLADLFDATRAAPGSLRWAHTGRGAFLHVAGQSLLDANELAATDVPFAGGGKVRAALIGSQVDFAVIGIHQAAGFEQQMRVLGLVAPQRYALQTDVPTVAEQGYNYEFIDTPITLHAPNGLKDETSRTLMAALHETVSSPEFAKDMAVQGLLPAYLDGPASVGRLTELRDAVMPVIQSLK</sequence>
<keyword evidence="2" id="KW-0732">Signal</keyword>
<dbReference type="PANTHER" id="PTHR42928">
    <property type="entry name" value="TRICARBOXYLATE-BINDING PROTEIN"/>
    <property type="match status" value="1"/>
</dbReference>
<proteinExistence type="inferred from homology"/>
<accession>A0A239PTP2</accession>
<feature type="chain" id="PRO_5012105167" evidence="2">
    <location>
        <begin position="26"/>
        <end position="318"/>
    </location>
</feature>
<keyword evidence="4" id="KW-1185">Reference proteome</keyword>
<dbReference type="Pfam" id="PF03401">
    <property type="entry name" value="TctC"/>
    <property type="match status" value="1"/>
</dbReference>
<evidence type="ECO:0000313" key="4">
    <source>
        <dbReference type="Proteomes" id="UP000198307"/>
    </source>
</evidence>
<reference evidence="3 4" key="1">
    <citation type="submission" date="2017-07" db="EMBL/GenBank/DDBJ databases">
        <authorList>
            <person name="Sun Z.S."/>
            <person name="Albrecht U."/>
            <person name="Echele G."/>
            <person name="Lee C.C."/>
        </authorList>
    </citation>
    <scope>NUCLEOTIDE SEQUENCE [LARGE SCALE GENOMIC DNA]</scope>
    <source>
        <strain evidence="3 4">DSM 14827</strain>
    </source>
</reference>
<evidence type="ECO:0000313" key="3">
    <source>
        <dbReference type="EMBL" id="SNT73655.1"/>
    </source>
</evidence>
<dbReference type="InterPro" id="IPR042100">
    <property type="entry name" value="Bug_dom1"/>
</dbReference>
<comment type="similarity">
    <text evidence="1">Belongs to the UPF0065 (bug) family.</text>
</comment>
<dbReference type="PIRSF" id="PIRSF017082">
    <property type="entry name" value="YflP"/>
    <property type="match status" value="1"/>
</dbReference>
<dbReference type="SUPFAM" id="SSF53850">
    <property type="entry name" value="Periplasmic binding protein-like II"/>
    <property type="match status" value="1"/>
</dbReference>
<organism evidence="3 4">
    <name type="scientific">Paracoccus seriniphilus</name>
    <dbReference type="NCBI Taxonomy" id="184748"/>
    <lineage>
        <taxon>Bacteria</taxon>
        <taxon>Pseudomonadati</taxon>
        <taxon>Pseudomonadota</taxon>
        <taxon>Alphaproteobacteria</taxon>
        <taxon>Rhodobacterales</taxon>
        <taxon>Paracoccaceae</taxon>
        <taxon>Paracoccus</taxon>
    </lineage>
</organism>
<dbReference type="InterPro" id="IPR005064">
    <property type="entry name" value="BUG"/>
</dbReference>
<dbReference type="RefSeq" id="WP_089344071.1">
    <property type="nucleotide sequence ID" value="NZ_CP067132.1"/>
</dbReference>
<feature type="signal peptide" evidence="2">
    <location>
        <begin position="1"/>
        <end position="25"/>
    </location>
</feature>
<protein>
    <submittedName>
        <fullName evidence="3">Tat (Twin-arginine translocation) pathway signal sequence</fullName>
    </submittedName>
</protein>
<dbReference type="NCBIfam" id="TIGR01409">
    <property type="entry name" value="TAT_signal_seq"/>
    <property type="match status" value="1"/>
</dbReference>
<dbReference type="Proteomes" id="UP000198307">
    <property type="component" value="Unassembled WGS sequence"/>
</dbReference>